<dbReference type="EMBL" id="CP110257">
    <property type="protein sequence ID" value="UZD56516.1"/>
    <property type="molecule type" value="Genomic_DNA"/>
</dbReference>
<dbReference type="Proteomes" id="UP001163266">
    <property type="component" value="Chromosome"/>
</dbReference>
<reference evidence="10" key="1">
    <citation type="submission" date="2022-10" db="EMBL/GenBank/DDBJ databases">
        <title>Complete genome sequence of Schlegelella aquatica LMG 23380.</title>
        <authorList>
            <person name="Musilova J."/>
            <person name="Kourilova X."/>
            <person name="Bezdicek M."/>
            <person name="Hermankova K."/>
            <person name="Obruca S."/>
            <person name="Sedlar K."/>
        </authorList>
    </citation>
    <scope>NUCLEOTIDE SEQUENCE</scope>
    <source>
        <strain evidence="10">LMG 23380</strain>
    </source>
</reference>
<keyword evidence="11" id="KW-1185">Reference proteome</keyword>
<evidence type="ECO:0000256" key="3">
    <source>
        <dbReference type="ARBA" id="ARBA00012054"/>
    </source>
</evidence>
<evidence type="ECO:0000256" key="6">
    <source>
        <dbReference type="ARBA" id="ARBA00022777"/>
    </source>
</evidence>
<dbReference type="Gene3D" id="3.40.50.300">
    <property type="entry name" value="P-loop containing nucleotide triphosphate hydrolases"/>
    <property type="match status" value="1"/>
</dbReference>
<dbReference type="PANTHER" id="PTHR43442">
    <property type="entry name" value="GLUCONOKINASE-RELATED"/>
    <property type="match status" value="1"/>
</dbReference>
<evidence type="ECO:0000313" key="11">
    <source>
        <dbReference type="Proteomes" id="UP001163266"/>
    </source>
</evidence>
<comment type="similarity">
    <text evidence="2 9">Belongs to the gluconokinase GntK/GntV family.</text>
</comment>
<accession>A0ABY6MWY1</accession>
<dbReference type="NCBIfam" id="TIGR01313">
    <property type="entry name" value="therm_gnt_kin"/>
    <property type="match status" value="1"/>
</dbReference>
<protein>
    <recommendedName>
        <fullName evidence="3 9">Gluconokinase</fullName>
        <ecNumber evidence="3 9">2.7.1.12</ecNumber>
    </recommendedName>
</protein>
<evidence type="ECO:0000256" key="9">
    <source>
        <dbReference type="RuleBase" id="RU363066"/>
    </source>
</evidence>
<keyword evidence="6 9" id="KW-0418">Kinase</keyword>
<name>A0ABY6MWY1_9BURK</name>
<dbReference type="CDD" id="cd02021">
    <property type="entry name" value="GntK"/>
    <property type="match status" value="1"/>
</dbReference>
<evidence type="ECO:0000256" key="2">
    <source>
        <dbReference type="ARBA" id="ARBA00008420"/>
    </source>
</evidence>
<evidence type="ECO:0000256" key="7">
    <source>
        <dbReference type="ARBA" id="ARBA00022840"/>
    </source>
</evidence>
<proteinExistence type="inferred from homology"/>
<keyword evidence="4 9" id="KW-0808">Transferase</keyword>
<dbReference type="InterPro" id="IPR027417">
    <property type="entry name" value="P-loop_NTPase"/>
</dbReference>
<dbReference type="Pfam" id="PF13671">
    <property type="entry name" value="AAA_33"/>
    <property type="match status" value="1"/>
</dbReference>
<evidence type="ECO:0000256" key="4">
    <source>
        <dbReference type="ARBA" id="ARBA00022679"/>
    </source>
</evidence>
<gene>
    <name evidence="10" type="ORF">OMP39_01160</name>
</gene>
<evidence type="ECO:0000256" key="8">
    <source>
        <dbReference type="ARBA" id="ARBA00048090"/>
    </source>
</evidence>
<dbReference type="SUPFAM" id="SSF52540">
    <property type="entry name" value="P-loop containing nucleoside triphosphate hydrolases"/>
    <property type="match status" value="1"/>
</dbReference>
<dbReference type="InterPro" id="IPR006001">
    <property type="entry name" value="Therm_gnt_kin"/>
</dbReference>
<evidence type="ECO:0000313" key="10">
    <source>
        <dbReference type="EMBL" id="UZD56516.1"/>
    </source>
</evidence>
<sequence length="168" mass="18321">MGVAGCGKSSLGRRCSEALGWQLLEGDDYHSPASLAKMRAGIALADEDRHGWLARLGQLLQAHPEGVVLTCSALRQRYRDQLRAARPGLRFAFLDVDEATAYARVAARPGHPFPPGLVASQFQTLERPDGEACVLRLEATRPLQELAEQVVAWVRNLATAPGVQEPER</sequence>
<evidence type="ECO:0000256" key="1">
    <source>
        <dbReference type="ARBA" id="ARBA00004761"/>
    </source>
</evidence>
<dbReference type="PANTHER" id="PTHR43442:SF3">
    <property type="entry name" value="GLUCONOKINASE-RELATED"/>
    <property type="match status" value="1"/>
</dbReference>
<keyword evidence="5 9" id="KW-0547">Nucleotide-binding</keyword>
<dbReference type="EC" id="2.7.1.12" evidence="3 9"/>
<organism evidence="10 11">
    <name type="scientific">Caldimonas aquatica</name>
    <dbReference type="NCBI Taxonomy" id="376175"/>
    <lineage>
        <taxon>Bacteria</taxon>
        <taxon>Pseudomonadati</taxon>
        <taxon>Pseudomonadota</taxon>
        <taxon>Betaproteobacteria</taxon>
        <taxon>Burkholderiales</taxon>
        <taxon>Sphaerotilaceae</taxon>
        <taxon>Caldimonas</taxon>
    </lineage>
</organism>
<keyword evidence="7 9" id="KW-0067">ATP-binding</keyword>
<evidence type="ECO:0000256" key="5">
    <source>
        <dbReference type="ARBA" id="ARBA00022741"/>
    </source>
</evidence>
<dbReference type="RefSeq" id="WP_264894602.1">
    <property type="nucleotide sequence ID" value="NZ_CP110257.1"/>
</dbReference>
<comment type="catalytic activity">
    <reaction evidence="8 9">
        <text>D-gluconate + ATP = 6-phospho-D-gluconate + ADP + H(+)</text>
        <dbReference type="Rhea" id="RHEA:19433"/>
        <dbReference type="ChEBI" id="CHEBI:15378"/>
        <dbReference type="ChEBI" id="CHEBI:18391"/>
        <dbReference type="ChEBI" id="CHEBI:30616"/>
        <dbReference type="ChEBI" id="CHEBI:58759"/>
        <dbReference type="ChEBI" id="CHEBI:456216"/>
        <dbReference type="EC" id="2.7.1.12"/>
    </reaction>
</comment>
<comment type="pathway">
    <text evidence="1">Carbohydrate acid metabolism.</text>
</comment>